<dbReference type="SUPFAM" id="SSF89919">
    <property type="entry name" value="Ribosome-binding factor A, RbfA"/>
    <property type="match status" value="1"/>
</dbReference>
<reference evidence="2 3" key="1">
    <citation type="journal article" date="2016" name="Nat. Commun.">
        <title>Thousands of microbial genomes shed light on interconnected biogeochemical processes in an aquifer system.</title>
        <authorList>
            <person name="Anantharaman K."/>
            <person name="Brown C.T."/>
            <person name="Hug L.A."/>
            <person name="Sharon I."/>
            <person name="Castelle C.J."/>
            <person name="Probst A.J."/>
            <person name="Thomas B.C."/>
            <person name="Singh A."/>
            <person name="Wilkins M.J."/>
            <person name="Karaoz U."/>
            <person name="Brodie E.L."/>
            <person name="Williams K.H."/>
            <person name="Hubbard S.S."/>
            <person name="Banfield J.F."/>
        </authorList>
    </citation>
    <scope>NUCLEOTIDE SEQUENCE [LARGE SCALE GENOMIC DNA]</scope>
</reference>
<name>A0A1F6E6V5_9BACT</name>
<evidence type="ECO:0008006" key="4">
    <source>
        <dbReference type="Google" id="ProtNLM"/>
    </source>
</evidence>
<keyword evidence="1" id="KW-0690">Ribosome biogenesis</keyword>
<dbReference type="EMBL" id="MFLL01000014">
    <property type="protein sequence ID" value="OGG69361.1"/>
    <property type="molecule type" value="Genomic_DNA"/>
</dbReference>
<evidence type="ECO:0000256" key="1">
    <source>
        <dbReference type="ARBA" id="ARBA00022517"/>
    </source>
</evidence>
<organism evidence="2 3">
    <name type="scientific">Candidatus Kaiserbacteria bacterium RIFCSPHIGHO2_02_FULL_55_25</name>
    <dbReference type="NCBI Taxonomy" id="1798498"/>
    <lineage>
        <taxon>Bacteria</taxon>
        <taxon>Candidatus Kaiseribacteriota</taxon>
    </lineage>
</organism>
<dbReference type="AlphaFoldDB" id="A0A1F6E6V5"/>
<dbReference type="Gene3D" id="3.30.300.20">
    <property type="match status" value="1"/>
</dbReference>
<evidence type="ECO:0000313" key="3">
    <source>
        <dbReference type="Proteomes" id="UP000176914"/>
    </source>
</evidence>
<dbReference type="InterPro" id="IPR000238">
    <property type="entry name" value="RbfA"/>
</dbReference>
<comment type="caution">
    <text evidence="2">The sequence shown here is derived from an EMBL/GenBank/DDBJ whole genome shotgun (WGS) entry which is preliminary data.</text>
</comment>
<proteinExistence type="predicted"/>
<sequence length="107" mass="12323">MSDKRQAQVSETIAHRAADFFARESNRQSLVTVTRAEMSPDLKNVTVFFSVLPESAEATVLNFAKRNRSEFREFLKEHTGLGRLPTVDFEVDYGEKNRQRIDDLTRT</sequence>
<dbReference type="Pfam" id="PF02033">
    <property type="entry name" value="RBFA"/>
    <property type="match status" value="1"/>
</dbReference>
<protein>
    <recommendedName>
        <fullName evidence="4">Ribosome-binding factor A</fullName>
    </recommendedName>
</protein>
<gene>
    <name evidence="2" type="ORF">A3C20_02840</name>
</gene>
<dbReference type="InterPro" id="IPR023799">
    <property type="entry name" value="RbfA_dom_sf"/>
</dbReference>
<dbReference type="InterPro" id="IPR015946">
    <property type="entry name" value="KH_dom-like_a/b"/>
</dbReference>
<dbReference type="GO" id="GO:0006364">
    <property type="term" value="P:rRNA processing"/>
    <property type="evidence" value="ECO:0007669"/>
    <property type="project" value="InterPro"/>
</dbReference>
<dbReference type="Proteomes" id="UP000176914">
    <property type="component" value="Unassembled WGS sequence"/>
</dbReference>
<accession>A0A1F6E6V5</accession>
<evidence type="ECO:0000313" key="2">
    <source>
        <dbReference type="EMBL" id="OGG69361.1"/>
    </source>
</evidence>